<gene>
    <name evidence="2" type="ORF">HNV11_23045</name>
</gene>
<dbReference type="RefSeq" id="WP_171741899.1">
    <property type="nucleotide sequence ID" value="NZ_CP053435.1"/>
</dbReference>
<dbReference type="InterPro" id="IPR041049">
    <property type="entry name" value="DUF5615"/>
</dbReference>
<dbReference type="AlphaFoldDB" id="A0A6M5YDF3"/>
<organism evidence="2 3">
    <name type="scientific">Spirosoma taeanense</name>
    <dbReference type="NCBI Taxonomy" id="2735870"/>
    <lineage>
        <taxon>Bacteria</taxon>
        <taxon>Pseudomonadati</taxon>
        <taxon>Bacteroidota</taxon>
        <taxon>Cytophagia</taxon>
        <taxon>Cytophagales</taxon>
        <taxon>Cytophagaceae</taxon>
        <taxon>Spirosoma</taxon>
    </lineage>
</organism>
<proteinExistence type="predicted"/>
<protein>
    <submittedName>
        <fullName evidence="2">DUF5615 family PIN-like protein</fullName>
    </submittedName>
</protein>
<keyword evidence="3" id="KW-1185">Reference proteome</keyword>
<evidence type="ECO:0000313" key="3">
    <source>
        <dbReference type="Proteomes" id="UP000502756"/>
    </source>
</evidence>
<evidence type="ECO:0000259" key="1">
    <source>
        <dbReference type="Pfam" id="PF18480"/>
    </source>
</evidence>
<dbReference type="Pfam" id="PF18480">
    <property type="entry name" value="DUF5615"/>
    <property type="match status" value="1"/>
</dbReference>
<accession>A0A6M5YDF3</accession>
<feature type="domain" description="DUF5615" evidence="1">
    <location>
        <begin position="2"/>
        <end position="107"/>
    </location>
</feature>
<evidence type="ECO:0000313" key="2">
    <source>
        <dbReference type="EMBL" id="QJW92048.1"/>
    </source>
</evidence>
<sequence>MIVADENIDHSLIDAIRKLGIDVYSISESESGIRDEEVIELARNPPRIILTEDKDFSEWVFAHHVRGISVLFLRYHFKETDAIKTILMKLMSERIADLTGCFTTVTTQKIRIRRIDV</sequence>
<dbReference type="KEGG" id="stae:HNV11_23045"/>
<dbReference type="EMBL" id="CP053435">
    <property type="protein sequence ID" value="QJW92048.1"/>
    <property type="molecule type" value="Genomic_DNA"/>
</dbReference>
<reference evidence="2 3" key="1">
    <citation type="submission" date="2020-05" db="EMBL/GenBank/DDBJ databases">
        <title>Genome sequencing of Spirosoma sp. TS118.</title>
        <authorList>
            <person name="Lee J.-H."/>
            <person name="Jeong S."/>
            <person name="Zhao L."/>
            <person name="Jung J.-H."/>
            <person name="Kim M.-K."/>
            <person name="Lim S."/>
        </authorList>
    </citation>
    <scope>NUCLEOTIDE SEQUENCE [LARGE SCALE GENOMIC DNA]</scope>
    <source>
        <strain evidence="2 3">TS118</strain>
    </source>
</reference>
<name>A0A6M5YDF3_9BACT</name>
<dbReference type="Proteomes" id="UP000502756">
    <property type="component" value="Chromosome"/>
</dbReference>